<dbReference type="RefSeq" id="XP_028152325.1">
    <property type="nucleotide sequence ID" value="XM_028296524.1"/>
</dbReference>
<dbReference type="Gene3D" id="3.30.930.10">
    <property type="entry name" value="Bira Bifunctional Protein, Domain 2"/>
    <property type="match status" value="2"/>
</dbReference>
<accession>A0A6P7H8S8</accession>
<dbReference type="NCBIfam" id="TIGR00414">
    <property type="entry name" value="serS"/>
    <property type="match status" value="1"/>
</dbReference>
<dbReference type="GO" id="GO:0004828">
    <property type="term" value="F:serine-tRNA ligase activity"/>
    <property type="evidence" value="ECO:0007669"/>
    <property type="project" value="UniProtKB-EC"/>
</dbReference>
<comment type="similarity">
    <text evidence="1">Belongs to the class-II aminoacyl-tRNA synthetase family. Type-1 seryl-tRNA synthetase subfamily.</text>
</comment>
<gene>
    <name evidence="9" type="primary">LOC114345739</name>
</gene>
<dbReference type="InterPro" id="IPR002317">
    <property type="entry name" value="Ser-tRNA-ligase_type_1"/>
</dbReference>
<keyword evidence="4" id="KW-0547">Nucleotide-binding</keyword>
<evidence type="ECO:0000256" key="5">
    <source>
        <dbReference type="ARBA" id="ARBA00022840"/>
    </source>
</evidence>
<proteinExistence type="inferred from homology"/>
<evidence type="ECO:0000313" key="9">
    <source>
        <dbReference type="RefSeq" id="XP_028152325.1"/>
    </source>
</evidence>
<evidence type="ECO:0000256" key="2">
    <source>
        <dbReference type="ARBA" id="ARBA00012840"/>
    </source>
</evidence>
<dbReference type="InterPro" id="IPR006195">
    <property type="entry name" value="aa-tRNA-synth_II"/>
</dbReference>
<evidence type="ECO:0000256" key="7">
    <source>
        <dbReference type="ARBA" id="ARBA00031113"/>
    </source>
</evidence>
<dbReference type="PROSITE" id="PS50862">
    <property type="entry name" value="AA_TRNA_LIGASE_II"/>
    <property type="match status" value="1"/>
</dbReference>
<feature type="non-terminal residue" evidence="9">
    <location>
        <position position="1"/>
    </location>
</feature>
<sequence length="476" mass="54894">VHEFTKVEMFMVTTPELSDQALEEIRSWEEERFKSLGLHFQVLDMPPHELGAQAYRKYDIEAWMPGRKVYGEISSCSNCTDYQSRSIENNILHRKGVGNIKLVHELKRKLEQADTHTSEYKDIRKQYYKELSLIPNNTHPDIFKYGDKPKEIKVVKDKKLFTFKCKEFSEITKRLNLVRTEQLGNVAGNRSYYIVGDLAELEQALVDYFINQLITSNYEIVSVPDILPRDIIESCGMNTRGERTQVSDLSYYGLCGRHPSDLCLSGTSEMALAGYFAGETLSEEDLPKKVAAVSRCYRAETSSVAEERGIFRVHEFTKVEMFMVTTPELSDQALEEIRSWEEERFKSLGLHFQVLDMPPHELGAQAYRKYDIEAWMPGRKVYGEISSCSNCTDYQSRRLDIKYKTRNGSVKFAHTLNGTACALPRLLITLIENGQDEKGSVHIPEVLQKYMKNRASIFRQKSIPELRLVKNKKQQN</sequence>
<organism evidence="9">
    <name type="scientific">Diabrotica virgifera virgifera</name>
    <name type="common">western corn rootworm</name>
    <dbReference type="NCBI Taxonomy" id="50390"/>
    <lineage>
        <taxon>Eukaryota</taxon>
        <taxon>Metazoa</taxon>
        <taxon>Ecdysozoa</taxon>
        <taxon>Arthropoda</taxon>
        <taxon>Hexapoda</taxon>
        <taxon>Insecta</taxon>
        <taxon>Pterygota</taxon>
        <taxon>Neoptera</taxon>
        <taxon>Endopterygota</taxon>
        <taxon>Coleoptera</taxon>
        <taxon>Polyphaga</taxon>
        <taxon>Cucujiformia</taxon>
        <taxon>Chrysomeloidea</taxon>
        <taxon>Chrysomelidae</taxon>
        <taxon>Galerucinae</taxon>
        <taxon>Diabroticina</taxon>
        <taxon>Diabroticites</taxon>
        <taxon>Diabrotica</taxon>
    </lineage>
</organism>
<evidence type="ECO:0000259" key="8">
    <source>
        <dbReference type="PROSITE" id="PS50862"/>
    </source>
</evidence>
<dbReference type="PRINTS" id="PR00981">
    <property type="entry name" value="TRNASYNTHSER"/>
</dbReference>
<feature type="domain" description="Aminoacyl-transfer RNA synthetases class-II family profile" evidence="8">
    <location>
        <begin position="200"/>
        <end position="444"/>
    </location>
</feature>
<dbReference type="FunFam" id="3.30.930.10:FF:000078">
    <property type="entry name" value="Seryl-tRNA synthetase"/>
    <property type="match status" value="1"/>
</dbReference>
<dbReference type="GO" id="GO:0005524">
    <property type="term" value="F:ATP binding"/>
    <property type="evidence" value="ECO:0007669"/>
    <property type="project" value="UniProtKB-KW"/>
</dbReference>
<dbReference type="GO" id="GO:0006434">
    <property type="term" value="P:seryl-tRNA aminoacylation"/>
    <property type="evidence" value="ECO:0007669"/>
    <property type="project" value="InterPro"/>
</dbReference>
<reference evidence="9" key="1">
    <citation type="submission" date="2025-08" db="UniProtKB">
        <authorList>
            <consortium name="RefSeq"/>
        </authorList>
    </citation>
    <scope>IDENTIFICATION</scope>
    <source>
        <tissue evidence="9">Whole insect</tissue>
    </source>
</reference>
<keyword evidence="3 9" id="KW-0436">Ligase</keyword>
<dbReference type="SUPFAM" id="SSF55681">
    <property type="entry name" value="Class II aaRS and biotin synthetases"/>
    <property type="match status" value="2"/>
</dbReference>
<keyword evidence="5" id="KW-0067">ATP-binding</keyword>
<protein>
    <recommendedName>
        <fullName evidence="2">serine--tRNA ligase</fullName>
        <ecNumber evidence="2">6.1.1.11</ecNumber>
    </recommendedName>
    <alternativeName>
        <fullName evidence="7">Seryl-tRNA synthetase</fullName>
    </alternativeName>
</protein>
<keyword evidence="6" id="KW-0030">Aminoacyl-tRNA synthetase</keyword>
<dbReference type="EC" id="6.1.1.11" evidence="2"/>
<evidence type="ECO:0000256" key="6">
    <source>
        <dbReference type="ARBA" id="ARBA00023146"/>
    </source>
</evidence>
<dbReference type="AlphaFoldDB" id="A0A6P7H8S8"/>
<name>A0A6P7H8S8_DIAVI</name>
<dbReference type="InterPro" id="IPR045864">
    <property type="entry name" value="aa-tRNA-synth_II/BPL/LPL"/>
</dbReference>
<evidence type="ECO:0000256" key="1">
    <source>
        <dbReference type="ARBA" id="ARBA00010728"/>
    </source>
</evidence>
<dbReference type="InterPro" id="IPR002314">
    <property type="entry name" value="aa-tRNA-synt_IIb"/>
</dbReference>
<evidence type="ECO:0000256" key="4">
    <source>
        <dbReference type="ARBA" id="ARBA00022741"/>
    </source>
</evidence>
<dbReference type="PANTHER" id="PTHR11778">
    <property type="entry name" value="SERYL-TRNA SYNTHETASE"/>
    <property type="match status" value="1"/>
</dbReference>
<dbReference type="FunCoup" id="A0A6P7H8S8">
    <property type="interactions" value="570"/>
</dbReference>
<evidence type="ECO:0000256" key="3">
    <source>
        <dbReference type="ARBA" id="ARBA00022598"/>
    </source>
</evidence>
<dbReference type="InParanoid" id="A0A6P7H8S8"/>
<dbReference type="Pfam" id="PF00587">
    <property type="entry name" value="tRNA-synt_2b"/>
    <property type="match status" value="2"/>
</dbReference>